<keyword evidence="8 9" id="KW-0472">Membrane</keyword>
<evidence type="ECO:0008006" key="13">
    <source>
        <dbReference type="Google" id="ProtNLM"/>
    </source>
</evidence>
<dbReference type="GO" id="GO:0031966">
    <property type="term" value="C:mitochondrial membrane"/>
    <property type="evidence" value="ECO:0007669"/>
    <property type="project" value="UniProtKB-SubCell"/>
</dbReference>
<keyword evidence="7" id="KW-0496">Mitochondrion</keyword>
<evidence type="ECO:0000256" key="2">
    <source>
        <dbReference type="ARBA" id="ARBA00006375"/>
    </source>
</evidence>
<evidence type="ECO:0000256" key="7">
    <source>
        <dbReference type="ARBA" id="ARBA00023128"/>
    </source>
</evidence>
<dbReference type="Proteomes" id="UP000187209">
    <property type="component" value="Unassembled WGS sequence"/>
</dbReference>
<comment type="caution">
    <text evidence="11">The sequence shown here is derived from an EMBL/GenBank/DDBJ whole genome shotgun (WGS) entry which is preliminary data.</text>
</comment>
<dbReference type="FunFam" id="1.50.40.10:FF:000007">
    <property type="entry name" value="Mitochondrial tricarboxylate transport protein-like"/>
    <property type="match status" value="1"/>
</dbReference>
<gene>
    <name evidence="11" type="ORF">SteCoe_10566</name>
</gene>
<evidence type="ECO:0000313" key="11">
    <source>
        <dbReference type="EMBL" id="OMJ87641.1"/>
    </source>
</evidence>
<dbReference type="AlphaFoldDB" id="A0A1R2CF44"/>
<evidence type="ECO:0000256" key="5">
    <source>
        <dbReference type="ARBA" id="ARBA00022737"/>
    </source>
</evidence>
<evidence type="ECO:0000256" key="10">
    <source>
        <dbReference type="RuleBase" id="RU000488"/>
    </source>
</evidence>
<dbReference type="GO" id="GO:0071913">
    <property type="term" value="F:citrate secondary active transmembrane transporter activity"/>
    <property type="evidence" value="ECO:0007669"/>
    <property type="project" value="TreeGrafter"/>
</dbReference>
<dbReference type="PANTHER" id="PTHR45788:SF4">
    <property type="entry name" value="TRICARBOXYLATE TRANSPORT PROTEIN, MITOCHONDRIAL"/>
    <property type="match status" value="1"/>
</dbReference>
<evidence type="ECO:0000256" key="1">
    <source>
        <dbReference type="ARBA" id="ARBA00004225"/>
    </source>
</evidence>
<dbReference type="OrthoDB" id="44467at2759"/>
<dbReference type="Gene3D" id="1.50.40.10">
    <property type="entry name" value="Mitochondrial carrier domain"/>
    <property type="match status" value="1"/>
</dbReference>
<dbReference type="Pfam" id="PF00153">
    <property type="entry name" value="Mito_carr"/>
    <property type="match status" value="3"/>
</dbReference>
<organism evidence="11 12">
    <name type="scientific">Stentor coeruleus</name>
    <dbReference type="NCBI Taxonomy" id="5963"/>
    <lineage>
        <taxon>Eukaryota</taxon>
        <taxon>Sar</taxon>
        <taxon>Alveolata</taxon>
        <taxon>Ciliophora</taxon>
        <taxon>Postciliodesmatophora</taxon>
        <taxon>Heterotrichea</taxon>
        <taxon>Heterotrichida</taxon>
        <taxon>Stentoridae</taxon>
        <taxon>Stentor</taxon>
    </lineage>
</organism>
<reference evidence="11 12" key="1">
    <citation type="submission" date="2016-11" db="EMBL/GenBank/DDBJ databases">
        <title>The macronuclear genome of Stentor coeruleus: a giant cell with tiny introns.</title>
        <authorList>
            <person name="Slabodnick M."/>
            <person name="Ruby J.G."/>
            <person name="Reiff S.B."/>
            <person name="Swart E.C."/>
            <person name="Gosai S."/>
            <person name="Prabakaran S."/>
            <person name="Witkowska E."/>
            <person name="Larue G.E."/>
            <person name="Fisher S."/>
            <person name="Freeman R.M."/>
            <person name="Gunawardena J."/>
            <person name="Chu W."/>
            <person name="Stover N.A."/>
            <person name="Gregory B.D."/>
            <person name="Nowacki M."/>
            <person name="Derisi J."/>
            <person name="Roy S.W."/>
            <person name="Marshall W.F."/>
            <person name="Sood P."/>
        </authorList>
    </citation>
    <scope>NUCLEOTIDE SEQUENCE [LARGE SCALE GENOMIC DNA]</scope>
    <source>
        <strain evidence="11">WM001</strain>
    </source>
</reference>
<dbReference type="EMBL" id="MPUH01000171">
    <property type="protein sequence ID" value="OMJ87641.1"/>
    <property type="molecule type" value="Genomic_DNA"/>
</dbReference>
<evidence type="ECO:0000256" key="6">
    <source>
        <dbReference type="ARBA" id="ARBA00022989"/>
    </source>
</evidence>
<accession>A0A1R2CF44</accession>
<feature type="repeat" description="Solcar" evidence="9">
    <location>
        <begin position="217"/>
        <end position="302"/>
    </location>
</feature>
<evidence type="ECO:0000256" key="3">
    <source>
        <dbReference type="ARBA" id="ARBA00022448"/>
    </source>
</evidence>
<comment type="similarity">
    <text evidence="2 10">Belongs to the mitochondrial carrier (TC 2.A.29) family.</text>
</comment>
<comment type="subcellular location">
    <subcellularLocation>
        <location evidence="1">Mitochondrion membrane</location>
        <topology evidence="1">Multi-pass membrane protein</topology>
    </subcellularLocation>
</comment>
<sequence>MLNRVIDLAQRTFAPSPVHCGGHGGDPNAGFVKMTISGGITGGIEACCTYPTEFVKTMQQLYPEKKTGPIQVAKETIKAHGVRGLYRGLSCLLFFAVPKTGVRFGSKSFYDENIFGNKKTGLINFVSGALAGATEAVFVVTPQETLKVKLIHDRVNPNPKYSGLFNGVTTIYANEGFNGVYRGMIPTVLRQSSNQAIRFLVYGKVKGALDEVMPNAPLTVRTALAGALAGATSVIGNNPIDVVKTQMQGLNAKKYKNAMDCFVQIWKHDGIRGYYKGVEARMARVVLDVAITFTLVEHITILLNKLF</sequence>
<keyword evidence="4 9" id="KW-0812">Transmembrane</keyword>
<dbReference type="PROSITE" id="PS50920">
    <property type="entry name" value="SOLCAR"/>
    <property type="match status" value="3"/>
</dbReference>
<dbReference type="InterPro" id="IPR023395">
    <property type="entry name" value="MCP_dom_sf"/>
</dbReference>
<protein>
    <recommendedName>
        <fullName evidence="13">Mitochondrial carrier protein</fullName>
    </recommendedName>
</protein>
<evidence type="ECO:0000313" key="12">
    <source>
        <dbReference type="Proteomes" id="UP000187209"/>
    </source>
</evidence>
<evidence type="ECO:0000256" key="8">
    <source>
        <dbReference type="ARBA" id="ARBA00023136"/>
    </source>
</evidence>
<dbReference type="GO" id="GO:0006843">
    <property type="term" value="P:mitochondrial citrate transmembrane transport"/>
    <property type="evidence" value="ECO:0007669"/>
    <property type="project" value="TreeGrafter"/>
</dbReference>
<keyword evidence="12" id="KW-1185">Reference proteome</keyword>
<feature type="repeat" description="Solcar" evidence="9">
    <location>
        <begin position="29"/>
        <end position="113"/>
    </location>
</feature>
<evidence type="ECO:0000256" key="9">
    <source>
        <dbReference type="PROSITE-ProRule" id="PRU00282"/>
    </source>
</evidence>
<dbReference type="SUPFAM" id="SSF103506">
    <property type="entry name" value="Mitochondrial carrier"/>
    <property type="match status" value="1"/>
</dbReference>
<keyword evidence="6" id="KW-1133">Transmembrane helix</keyword>
<keyword evidence="3 10" id="KW-0813">Transport</keyword>
<evidence type="ECO:0000256" key="4">
    <source>
        <dbReference type="ARBA" id="ARBA00022692"/>
    </source>
</evidence>
<proteinExistence type="inferred from homology"/>
<dbReference type="PANTHER" id="PTHR45788">
    <property type="entry name" value="SUCCINATE/FUMARATE MITOCHONDRIAL TRANSPORTER-RELATED"/>
    <property type="match status" value="1"/>
</dbReference>
<name>A0A1R2CF44_9CILI</name>
<dbReference type="InterPro" id="IPR049563">
    <property type="entry name" value="TXTP-like"/>
</dbReference>
<dbReference type="InterPro" id="IPR018108">
    <property type="entry name" value="MCP_transmembrane"/>
</dbReference>
<feature type="repeat" description="Solcar" evidence="9">
    <location>
        <begin position="119"/>
        <end position="208"/>
    </location>
</feature>
<keyword evidence="5" id="KW-0677">Repeat</keyword>